<comment type="similarity">
    <text evidence="2">Belongs to the MIP/aquaporin (TC 1.A.8) family.</text>
</comment>
<dbReference type="EMBL" id="MU003786">
    <property type="protein sequence ID" value="KAF2721897.1"/>
    <property type="molecule type" value="Genomic_DNA"/>
</dbReference>
<proteinExistence type="inferred from homology"/>
<dbReference type="Proteomes" id="UP000799441">
    <property type="component" value="Unassembled WGS sequence"/>
</dbReference>
<evidence type="ECO:0000256" key="8">
    <source>
        <dbReference type="SAM" id="Phobius"/>
    </source>
</evidence>
<evidence type="ECO:0000256" key="2">
    <source>
        <dbReference type="ARBA" id="ARBA00006175"/>
    </source>
</evidence>
<reference evidence="9" key="1">
    <citation type="journal article" date="2020" name="Stud. Mycol.">
        <title>101 Dothideomycetes genomes: a test case for predicting lifestyles and emergence of pathogens.</title>
        <authorList>
            <person name="Haridas S."/>
            <person name="Albert R."/>
            <person name="Binder M."/>
            <person name="Bloem J."/>
            <person name="Labutti K."/>
            <person name="Salamov A."/>
            <person name="Andreopoulos B."/>
            <person name="Baker S."/>
            <person name="Barry K."/>
            <person name="Bills G."/>
            <person name="Bluhm B."/>
            <person name="Cannon C."/>
            <person name="Castanera R."/>
            <person name="Culley D."/>
            <person name="Daum C."/>
            <person name="Ezra D."/>
            <person name="Gonzalez J."/>
            <person name="Henrissat B."/>
            <person name="Kuo A."/>
            <person name="Liang C."/>
            <person name="Lipzen A."/>
            <person name="Lutzoni F."/>
            <person name="Magnuson J."/>
            <person name="Mondo S."/>
            <person name="Nolan M."/>
            <person name="Ohm R."/>
            <person name="Pangilinan J."/>
            <person name="Park H.-J."/>
            <person name="Ramirez L."/>
            <person name="Alfaro M."/>
            <person name="Sun H."/>
            <person name="Tritt A."/>
            <person name="Yoshinaga Y."/>
            <person name="Zwiers L.-H."/>
            <person name="Turgeon B."/>
            <person name="Goodwin S."/>
            <person name="Spatafora J."/>
            <person name="Crous P."/>
            <person name="Grigoriev I."/>
        </authorList>
    </citation>
    <scope>NUCLEOTIDE SEQUENCE</scope>
    <source>
        <strain evidence="9">CBS 116435</strain>
    </source>
</reference>
<feature type="region of interest" description="Disordered" evidence="7">
    <location>
        <begin position="212"/>
        <end position="254"/>
    </location>
</feature>
<evidence type="ECO:0000313" key="10">
    <source>
        <dbReference type="Proteomes" id="UP000799441"/>
    </source>
</evidence>
<evidence type="ECO:0000256" key="3">
    <source>
        <dbReference type="ARBA" id="ARBA00022448"/>
    </source>
</evidence>
<evidence type="ECO:0000256" key="1">
    <source>
        <dbReference type="ARBA" id="ARBA00004141"/>
    </source>
</evidence>
<dbReference type="AlphaFoldDB" id="A0A9P4QC08"/>
<evidence type="ECO:0000256" key="4">
    <source>
        <dbReference type="ARBA" id="ARBA00022692"/>
    </source>
</evidence>
<feature type="transmembrane region" description="Helical" evidence="8">
    <location>
        <begin position="430"/>
        <end position="450"/>
    </location>
</feature>
<dbReference type="Gene3D" id="1.20.1080.10">
    <property type="entry name" value="Glycerol uptake facilitator protein"/>
    <property type="match status" value="1"/>
</dbReference>
<comment type="caution">
    <text evidence="9">The sequence shown here is derived from an EMBL/GenBank/DDBJ whole genome shotgun (WGS) entry which is preliminary data.</text>
</comment>
<evidence type="ECO:0000256" key="6">
    <source>
        <dbReference type="ARBA" id="ARBA00023136"/>
    </source>
</evidence>
<dbReference type="GO" id="GO:0005886">
    <property type="term" value="C:plasma membrane"/>
    <property type="evidence" value="ECO:0007669"/>
    <property type="project" value="TreeGrafter"/>
</dbReference>
<sequence length="625" mass="68727">MEESEVNRSRTRSDADRAGRSQSRAPADGPRSPIGNGRSSVEGTLELPPAQITATTSSQNAVFPDLRRRSTVASRASRRSKLAPRPSNISRRDQFTLAGPEDTQQLRATHEPFVHPGYTDLNPSYEQAQNVKPVWSLAKPLPRVVRPGMVPTKDELLQIRQNAELPAENSQKLGLDVDLNDLEKGRIQPTANPAKLSAQIKDTRTQRENNFISSLQSGGVPNRVPSRVDSSRYSTTSQRRRRASTWDGGRDAIPPVWEEHEGEEAVAFNARRPEYLDASQVGKPPDALRPVPEAQESPEEDKGYDTASVTTFSPDEADLPDDLHPLVQEMVEDEIHNNHTSWSVVRTHYREGLAELLAVVLQLTMGFSSDISVTVGKAGDPNTTAWAWGFATMIGIYISGGISGAHLNPVITAVLWFYRGFPKSKMPEYFIAQFLGAFIAAFVAYGLYYASIQHYLITDPTSVSNIVNSFVTSQRYTYIDAATAFFSEFVGTAVLSCTILALGDNQNAPPGAGMNSLIIGLVITTLNMCFVFQTGAALNPSRDFGPRLALLALGYGSELFTNPYWFYGPFAGALCGGFIGAFLYDLAIFTGGESPINYPWTRTKRAAFKSKQKWKKRLHIANKSQ</sequence>
<dbReference type="OrthoDB" id="3222at2759"/>
<accession>A0A9P4QC08</accession>
<feature type="compositionally biased region" description="Polar residues" evidence="7">
    <location>
        <begin position="52"/>
        <end position="61"/>
    </location>
</feature>
<name>A0A9P4QC08_9PEZI</name>
<feature type="region of interest" description="Disordered" evidence="7">
    <location>
        <begin position="1"/>
        <end position="102"/>
    </location>
</feature>
<feature type="compositionally biased region" description="Basic and acidic residues" evidence="7">
    <location>
        <begin position="1"/>
        <end position="19"/>
    </location>
</feature>
<gene>
    <name evidence="9" type="ORF">K431DRAFT_312097</name>
</gene>
<feature type="transmembrane region" description="Helical" evidence="8">
    <location>
        <begin position="564"/>
        <end position="584"/>
    </location>
</feature>
<keyword evidence="4 8" id="KW-0812">Transmembrane</keyword>
<protein>
    <submittedName>
        <fullName evidence="9">Aquaporin-like protein</fullName>
    </submittedName>
</protein>
<organism evidence="9 10">
    <name type="scientific">Polychaeton citri CBS 116435</name>
    <dbReference type="NCBI Taxonomy" id="1314669"/>
    <lineage>
        <taxon>Eukaryota</taxon>
        <taxon>Fungi</taxon>
        <taxon>Dikarya</taxon>
        <taxon>Ascomycota</taxon>
        <taxon>Pezizomycotina</taxon>
        <taxon>Dothideomycetes</taxon>
        <taxon>Dothideomycetidae</taxon>
        <taxon>Capnodiales</taxon>
        <taxon>Capnodiaceae</taxon>
        <taxon>Polychaeton</taxon>
    </lineage>
</organism>
<dbReference type="InterPro" id="IPR023271">
    <property type="entry name" value="Aquaporin-like"/>
</dbReference>
<dbReference type="SUPFAM" id="SSF81338">
    <property type="entry name" value="Aquaporin-like"/>
    <property type="match status" value="1"/>
</dbReference>
<evidence type="ECO:0000256" key="5">
    <source>
        <dbReference type="ARBA" id="ARBA00022989"/>
    </source>
</evidence>
<dbReference type="InterPro" id="IPR050363">
    <property type="entry name" value="MIP/Aquaporin"/>
</dbReference>
<feature type="transmembrane region" description="Helical" evidence="8">
    <location>
        <begin position="514"/>
        <end position="538"/>
    </location>
</feature>
<keyword evidence="6 8" id="KW-0472">Membrane</keyword>
<dbReference type="GO" id="GO:0015254">
    <property type="term" value="F:glycerol channel activity"/>
    <property type="evidence" value="ECO:0007669"/>
    <property type="project" value="TreeGrafter"/>
</dbReference>
<dbReference type="PANTHER" id="PTHR43829:SF24">
    <property type="entry name" value="MIP AQUAPORIN (EUROFUNG)"/>
    <property type="match status" value="1"/>
</dbReference>
<keyword evidence="3" id="KW-0813">Transport</keyword>
<dbReference type="InterPro" id="IPR000425">
    <property type="entry name" value="MIP"/>
</dbReference>
<dbReference type="PANTHER" id="PTHR43829">
    <property type="entry name" value="AQUAPORIN OR AQUAGLYCEROPORIN RELATED"/>
    <property type="match status" value="1"/>
</dbReference>
<dbReference type="GO" id="GO:0015250">
    <property type="term" value="F:water channel activity"/>
    <property type="evidence" value="ECO:0007669"/>
    <property type="project" value="TreeGrafter"/>
</dbReference>
<comment type="subcellular location">
    <subcellularLocation>
        <location evidence="1">Membrane</location>
        <topology evidence="1">Multi-pass membrane protein</topology>
    </subcellularLocation>
</comment>
<evidence type="ECO:0000256" key="7">
    <source>
        <dbReference type="SAM" id="MobiDB-lite"/>
    </source>
</evidence>
<keyword evidence="10" id="KW-1185">Reference proteome</keyword>
<feature type="region of interest" description="Disordered" evidence="7">
    <location>
        <begin position="278"/>
        <end position="307"/>
    </location>
</feature>
<dbReference type="Pfam" id="PF00230">
    <property type="entry name" value="MIP"/>
    <property type="match status" value="1"/>
</dbReference>
<feature type="transmembrane region" description="Helical" evidence="8">
    <location>
        <begin position="385"/>
        <end position="418"/>
    </location>
</feature>
<dbReference type="CDD" id="cd00333">
    <property type="entry name" value="MIP"/>
    <property type="match status" value="1"/>
</dbReference>
<keyword evidence="5 8" id="KW-1133">Transmembrane helix</keyword>
<evidence type="ECO:0000313" key="9">
    <source>
        <dbReference type="EMBL" id="KAF2721897.1"/>
    </source>
</evidence>
<feature type="transmembrane region" description="Helical" evidence="8">
    <location>
        <begin position="481"/>
        <end position="502"/>
    </location>
</feature>
<dbReference type="PRINTS" id="PR00783">
    <property type="entry name" value="MINTRINSICP"/>
</dbReference>